<gene>
    <name evidence="1" type="ORF">KSF_080000</name>
</gene>
<keyword evidence="2" id="KW-1185">Reference proteome</keyword>
<evidence type="ECO:0000313" key="2">
    <source>
        <dbReference type="Proteomes" id="UP000597444"/>
    </source>
</evidence>
<dbReference type="RefSeq" id="WP_220208728.1">
    <property type="nucleotide sequence ID" value="NZ_BNJK01000002.1"/>
</dbReference>
<sequence>MGKKQDVPASTFTVLATFNEVIALGAAVTTYQRQVAFAPEPRKVYQENARLLERFQRRLVQQIDHEEEPY</sequence>
<dbReference type="AlphaFoldDB" id="A0A8J3N872"/>
<name>A0A8J3N872_9CHLR</name>
<proteinExistence type="predicted"/>
<evidence type="ECO:0000313" key="1">
    <source>
        <dbReference type="EMBL" id="GHO97952.1"/>
    </source>
</evidence>
<organism evidence="1 2">
    <name type="scientific">Reticulibacter mediterranei</name>
    <dbReference type="NCBI Taxonomy" id="2778369"/>
    <lineage>
        <taxon>Bacteria</taxon>
        <taxon>Bacillati</taxon>
        <taxon>Chloroflexota</taxon>
        <taxon>Ktedonobacteria</taxon>
        <taxon>Ktedonobacterales</taxon>
        <taxon>Reticulibacteraceae</taxon>
        <taxon>Reticulibacter</taxon>
    </lineage>
</organism>
<accession>A0A8J3N872</accession>
<dbReference type="EMBL" id="BNJK01000002">
    <property type="protein sequence ID" value="GHO97952.1"/>
    <property type="molecule type" value="Genomic_DNA"/>
</dbReference>
<protein>
    <submittedName>
        <fullName evidence="1">Uncharacterized protein</fullName>
    </submittedName>
</protein>
<reference evidence="1" key="1">
    <citation type="submission" date="2020-10" db="EMBL/GenBank/DDBJ databases">
        <title>Taxonomic study of unclassified bacteria belonging to the class Ktedonobacteria.</title>
        <authorList>
            <person name="Yabe S."/>
            <person name="Wang C.M."/>
            <person name="Zheng Y."/>
            <person name="Sakai Y."/>
            <person name="Cavaletti L."/>
            <person name="Monciardini P."/>
            <person name="Donadio S."/>
        </authorList>
    </citation>
    <scope>NUCLEOTIDE SEQUENCE</scope>
    <source>
        <strain evidence="1">ID150040</strain>
    </source>
</reference>
<comment type="caution">
    <text evidence="1">The sequence shown here is derived from an EMBL/GenBank/DDBJ whole genome shotgun (WGS) entry which is preliminary data.</text>
</comment>
<dbReference type="Proteomes" id="UP000597444">
    <property type="component" value="Unassembled WGS sequence"/>
</dbReference>